<reference evidence="3" key="1">
    <citation type="submission" date="2022-01" db="EMBL/GenBank/DDBJ databases">
        <authorList>
            <person name="Criscuolo A."/>
        </authorList>
    </citation>
    <scope>NUCLEOTIDE SEQUENCE</scope>
    <source>
        <strain evidence="3">CIP111893</strain>
    </source>
</reference>
<dbReference type="Gene3D" id="3.30.310.160">
    <property type="entry name" value="YycH protein, domain 2"/>
    <property type="match status" value="1"/>
</dbReference>
<sequence length="461" mass="51984">MEKLKTWMLTILVVLSLLQSYLLAYSMPGIGATISTTQDYVNTVLMGSEENVENLIFPEDLVLHMGEGRHTVLYPAMNFYDRIYERIRGREFKGFQRSSISAVNWDEVRDLDQGVELRFGRGVPVELLSKVIKLEGDLLFLNDVIDRIWIFKKNESNEVRTYFFSADSNTVYESVRADLTAQDIGTYVGFGEYQTLYAPVEDEIYIPLEPVQSVEAVVGYRSYSAEQMQGNLFFDPAVTRAISNRSGSQIYTDGKRGLQVDQNGKWISYTDPVARQEVEDNISENVYASIGFINQHGGWDGLHRFVYPGPIDSTQAQMIRYQQYYGNYPIVPKEPFLFGDMRLRLQQGAVSEYERSLLTLEDRAEHKAVRWLPGGEMLEKALADYARRGEATALYPALIASPQGDGRIQFEPAWVVRLTDGTQEVLMMALKGHKKPLPGEPGGGPLMDSDKGNASAGDIPK</sequence>
<protein>
    <recommendedName>
        <fullName evidence="2">Regulatory protein YycH domain-containing protein</fullName>
    </recommendedName>
</protein>
<evidence type="ECO:0000313" key="4">
    <source>
        <dbReference type="Proteomes" id="UP000838686"/>
    </source>
</evidence>
<evidence type="ECO:0000259" key="2">
    <source>
        <dbReference type="Pfam" id="PF07435"/>
    </source>
</evidence>
<dbReference type="CDD" id="cd15787">
    <property type="entry name" value="YycH_N"/>
    <property type="match status" value="1"/>
</dbReference>
<dbReference type="InterPro" id="IPR042274">
    <property type="entry name" value="YycH/YycI_2"/>
</dbReference>
<feature type="region of interest" description="Disordered" evidence="1">
    <location>
        <begin position="433"/>
        <end position="461"/>
    </location>
</feature>
<comment type="caution">
    <text evidence="3">The sequence shown here is derived from an EMBL/GenBank/DDBJ whole genome shotgun (WGS) entry which is preliminary data.</text>
</comment>
<dbReference type="RefSeq" id="WP_236339927.1">
    <property type="nucleotide sequence ID" value="NZ_CAKMMF010000007.1"/>
</dbReference>
<proteinExistence type="predicted"/>
<dbReference type="Proteomes" id="UP000838686">
    <property type="component" value="Unassembled WGS sequence"/>
</dbReference>
<evidence type="ECO:0000313" key="3">
    <source>
        <dbReference type="EMBL" id="CAH1201351.1"/>
    </source>
</evidence>
<organism evidence="3 4">
    <name type="scientific">Paenibacillus plantiphilus</name>
    <dbReference type="NCBI Taxonomy" id="2905650"/>
    <lineage>
        <taxon>Bacteria</taxon>
        <taxon>Bacillati</taxon>
        <taxon>Bacillota</taxon>
        <taxon>Bacilli</taxon>
        <taxon>Bacillales</taxon>
        <taxon>Paenibacillaceae</taxon>
        <taxon>Paenibacillus</taxon>
    </lineage>
</organism>
<feature type="domain" description="Regulatory protein YycH" evidence="2">
    <location>
        <begin position="2"/>
        <end position="425"/>
    </location>
</feature>
<accession>A0ABM9C1A5</accession>
<keyword evidence="4" id="KW-1185">Reference proteome</keyword>
<evidence type="ECO:0000256" key="1">
    <source>
        <dbReference type="SAM" id="MobiDB-lite"/>
    </source>
</evidence>
<gene>
    <name evidence="3" type="ORF">PAECIP111893_01584</name>
</gene>
<name>A0ABM9C1A5_9BACL</name>
<dbReference type="EMBL" id="CAKMMF010000007">
    <property type="protein sequence ID" value="CAH1201351.1"/>
    <property type="molecule type" value="Genomic_DNA"/>
</dbReference>
<dbReference type="Pfam" id="PF07435">
    <property type="entry name" value="YycH"/>
    <property type="match status" value="1"/>
</dbReference>
<dbReference type="InterPro" id="IPR009996">
    <property type="entry name" value="YycH"/>
</dbReference>